<keyword evidence="6" id="KW-0032">Aminotransferase</keyword>
<comment type="similarity">
    <text evidence="2">Belongs to the class-V pyridoxal-phosphate-dependent aminotransferase family. NifS/IscS subfamily.</text>
</comment>
<sequence length="384" mass="42576">MDKPQIRKIPRTFWLNNQLAIPPSEKVKENHALHADLFSLGPFSALKLLEKSENSVRKLVRLKDSHIFHFVSDFSQVVKIIISALLDNQSLFQGRNHLVFPSHDQQLFINALRHHPGLATTYDWVTVNHEGRITEEQLIEALSPRSLLFSLSAAHGLTGVIQPLDAIVSLCKDRKILLHLDISDILGRVSLTPEILEADIITFSSAAIGGIGSIGGIFIHKSLEKVFSSWFPTHVAGSLCFSSVAAMQIACEERLSALPLFTFHTSSLCNKLVDELKQAHPSIQLIFSEVDNRLPNIVVAAIPDMPAESLAFYLHQQGIYPGLGYERFQPLAQVLQNCGVSPFLCHSALHFSLTERSKDLVFSTLTRALHDGIKHLNPLVGSSL</sequence>
<evidence type="ECO:0000256" key="3">
    <source>
        <dbReference type="ARBA" id="ARBA00022898"/>
    </source>
</evidence>
<keyword evidence="7" id="KW-1185">Reference proteome</keyword>
<evidence type="ECO:0000313" key="6">
    <source>
        <dbReference type="EMBL" id="SPN73974.1"/>
    </source>
</evidence>
<evidence type="ECO:0000256" key="4">
    <source>
        <dbReference type="ARBA" id="ARBA00050776"/>
    </source>
</evidence>
<dbReference type="InterPro" id="IPR000192">
    <property type="entry name" value="Aminotrans_V_dom"/>
</dbReference>
<dbReference type="AlphaFoldDB" id="A0A2R8FC28"/>
<accession>A0A2R8FC28</accession>
<comment type="catalytic activity">
    <reaction evidence="4">
        <text>(sulfur carrier)-H + L-cysteine = (sulfur carrier)-SH + L-alanine</text>
        <dbReference type="Rhea" id="RHEA:43892"/>
        <dbReference type="Rhea" id="RHEA-COMP:14737"/>
        <dbReference type="Rhea" id="RHEA-COMP:14739"/>
        <dbReference type="ChEBI" id="CHEBI:29917"/>
        <dbReference type="ChEBI" id="CHEBI:35235"/>
        <dbReference type="ChEBI" id="CHEBI:57972"/>
        <dbReference type="ChEBI" id="CHEBI:64428"/>
        <dbReference type="EC" id="2.8.1.7"/>
    </reaction>
</comment>
<evidence type="ECO:0000313" key="7">
    <source>
        <dbReference type="Proteomes" id="UP000244926"/>
    </source>
</evidence>
<dbReference type="EMBL" id="LT993738">
    <property type="protein sequence ID" value="SPN73974.1"/>
    <property type="molecule type" value="Genomic_DNA"/>
</dbReference>
<dbReference type="SUPFAM" id="SSF53383">
    <property type="entry name" value="PLP-dependent transferases"/>
    <property type="match status" value="1"/>
</dbReference>
<evidence type="ECO:0000256" key="1">
    <source>
        <dbReference type="ARBA" id="ARBA00001933"/>
    </source>
</evidence>
<comment type="cofactor">
    <cofactor evidence="1">
        <name>pyridoxal 5'-phosphate</name>
        <dbReference type="ChEBI" id="CHEBI:597326"/>
    </cofactor>
</comment>
<evidence type="ECO:0000259" key="5">
    <source>
        <dbReference type="Pfam" id="PF00266"/>
    </source>
</evidence>
<gene>
    <name evidence="6" type="primary">iscS_2</name>
    <name evidence="6" type="ORF">C10C_0832</name>
</gene>
<dbReference type="PANTHER" id="PTHR11601:SF34">
    <property type="entry name" value="CYSTEINE DESULFURASE"/>
    <property type="match status" value="1"/>
</dbReference>
<dbReference type="RefSeq" id="WP_108896911.1">
    <property type="nucleotide sequence ID" value="NZ_LT993738.1"/>
</dbReference>
<feature type="domain" description="Aminotransferase class V" evidence="5">
    <location>
        <begin position="45"/>
        <end position="230"/>
    </location>
</feature>
<dbReference type="OrthoDB" id="9808002at2"/>
<reference evidence="7" key="1">
    <citation type="submission" date="2017-11" db="EMBL/GenBank/DDBJ databases">
        <authorList>
            <person name="Seth-Smith MB H."/>
        </authorList>
    </citation>
    <scope>NUCLEOTIDE SEQUENCE [LARGE SCALE GENOMIC DNA]</scope>
</reference>
<keyword evidence="6" id="KW-0808">Transferase</keyword>
<dbReference type="KEGG" id="csee:C10C_0832"/>
<dbReference type="Pfam" id="PF00266">
    <property type="entry name" value="Aminotran_5"/>
    <property type="match status" value="1"/>
</dbReference>
<name>A0A2R8FC28_9CHLA</name>
<dbReference type="GO" id="GO:0008483">
    <property type="term" value="F:transaminase activity"/>
    <property type="evidence" value="ECO:0007669"/>
    <property type="project" value="UniProtKB-KW"/>
</dbReference>
<dbReference type="InterPro" id="IPR015424">
    <property type="entry name" value="PyrdxlP-dep_Trfase"/>
</dbReference>
<proteinExistence type="inferred from homology"/>
<dbReference type="Gene3D" id="3.40.640.10">
    <property type="entry name" value="Type I PLP-dependent aspartate aminotransferase-like (Major domain)"/>
    <property type="match status" value="1"/>
</dbReference>
<evidence type="ECO:0000256" key="2">
    <source>
        <dbReference type="ARBA" id="ARBA00006490"/>
    </source>
</evidence>
<dbReference type="InterPro" id="IPR015422">
    <property type="entry name" value="PyrdxlP-dep_Trfase_small"/>
</dbReference>
<protein>
    <submittedName>
        <fullName evidence="6">Cysteine desulfurase,cysteine desulfurase,cysteine desulfurase NifS,Aminotransferase class-V</fullName>
    </submittedName>
</protein>
<keyword evidence="3" id="KW-0663">Pyridoxal phosphate</keyword>
<dbReference type="InterPro" id="IPR015421">
    <property type="entry name" value="PyrdxlP-dep_Trfase_major"/>
</dbReference>
<dbReference type="Gene3D" id="3.90.1150.10">
    <property type="entry name" value="Aspartate Aminotransferase, domain 1"/>
    <property type="match status" value="1"/>
</dbReference>
<dbReference type="Proteomes" id="UP000244926">
    <property type="component" value="Chromosome I"/>
</dbReference>
<dbReference type="PANTHER" id="PTHR11601">
    <property type="entry name" value="CYSTEINE DESULFURYLASE FAMILY MEMBER"/>
    <property type="match status" value="1"/>
</dbReference>
<dbReference type="GO" id="GO:0031071">
    <property type="term" value="F:cysteine desulfurase activity"/>
    <property type="evidence" value="ECO:0007669"/>
    <property type="project" value="UniProtKB-EC"/>
</dbReference>
<organism evidence="6 7">
    <name type="scientific">Chlamydia serpentis</name>
    <dbReference type="NCBI Taxonomy" id="1967782"/>
    <lineage>
        <taxon>Bacteria</taxon>
        <taxon>Pseudomonadati</taxon>
        <taxon>Chlamydiota</taxon>
        <taxon>Chlamydiia</taxon>
        <taxon>Chlamydiales</taxon>
        <taxon>Chlamydiaceae</taxon>
        <taxon>Chlamydia/Chlamydophila group</taxon>
        <taxon>Chlamydia</taxon>
    </lineage>
</organism>